<keyword evidence="7 10" id="KW-0472">Membrane</keyword>
<evidence type="ECO:0000256" key="2">
    <source>
        <dbReference type="ARBA" id="ARBA00006214"/>
    </source>
</evidence>
<evidence type="ECO:0000256" key="9">
    <source>
        <dbReference type="ARBA" id="ARBA00023284"/>
    </source>
</evidence>
<feature type="transmembrane region" description="Helical" evidence="10">
    <location>
        <begin position="84"/>
        <end position="103"/>
    </location>
</feature>
<evidence type="ECO:0000256" key="8">
    <source>
        <dbReference type="ARBA" id="ARBA00023157"/>
    </source>
</evidence>
<keyword evidence="6" id="KW-0560">Oxidoreductase</keyword>
<feature type="transmembrane region" description="Helical" evidence="10">
    <location>
        <begin position="109"/>
        <end position="130"/>
    </location>
</feature>
<dbReference type="PANTHER" id="PTHR34573:SF1">
    <property type="entry name" value="VITAMIN K EPOXIDE REDUCTASE DOMAIN-CONTAINING PROTEIN"/>
    <property type="match status" value="1"/>
</dbReference>
<keyword evidence="9" id="KW-0676">Redox-active center</keyword>
<evidence type="ECO:0000256" key="10">
    <source>
        <dbReference type="SAM" id="Phobius"/>
    </source>
</evidence>
<accession>Q8FR81</accession>
<dbReference type="SMART" id="SM00756">
    <property type="entry name" value="VKc"/>
    <property type="match status" value="1"/>
</dbReference>
<organism evidence="12 13">
    <name type="scientific">Corynebacterium efficiens (strain DSM 44549 / YS-314 / AJ 12310 / JCM 11189 / NBRC 100395)</name>
    <dbReference type="NCBI Taxonomy" id="196164"/>
    <lineage>
        <taxon>Bacteria</taxon>
        <taxon>Bacillati</taxon>
        <taxon>Actinomycetota</taxon>
        <taxon>Actinomycetes</taxon>
        <taxon>Mycobacteriales</taxon>
        <taxon>Corynebacteriaceae</taxon>
        <taxon>Corynebacterium</taxon>
    </lineage>
</organism>
<evidence type="ECO:0000313" key="13">
    <source>
        <dbReference type="Proteomes" id="UP000001409"/>
    </source>
</evidence>
<dbReference type="HOGENOM" id="CLU_082938_1_1_11"/>
<comment type="similarity">
    <text evidence="2">Belongs to the VKOR family.</text>
</comment>
<evidence type="ECO:0000256" key="7">
    <source>
        <dbReference type="ARBA" id="ARBA00023136"/>
    </source>
</evidence>
<dbReference type="EMBL" id="BA000035">
    <property type="protein sequence ID" value="BAC17690.1"/>
    <property type="molecule type" value="Genomic_DNA"/>
</dbReference>
<dbReference type="InterPro" id="IPR038354">
    <property type="entry name" value="VKOR_sf"/>
</dbReference>
<proteinExistence type="inferred from homology"/>
<dbReference type="CDD" id="cd12922">
    <property type="entry name" value="VKOR_5"/>
    <property type="match status" value="1"/>
</dbReference>
<comment type="subcellular location">
    <subcellularLocation>
        <location evidence="1">Membrane</location>
        <topology evidence="1">Multi-pass membrane protein</topology>
    </subcellularLocation>
</comment>
<keyword evidence="4" id="KW-0874">Quinone</keyword>
<protein>
    <recommendedName>
        <fullName evidence="11">Vitamin K epoxide reductase domain-containing protein</fullName>
    </recommendedName>
</protein>
<dbReference type="Proteomes" id="UP000001409">
    <property type="component" value="Chromosome"/>
</dbReference>
<feature type="domain" description="Vitamin K epoxide reductase" evidence="11">
    <location>
        <begin position="20"/>
        <end position="161"/>
    </location>
</feature>
<dbReference type="GO" id="GO:0016020">
    <property type="term" value="C:membrane"/>
    <property type="evidence" value="ECO:0007669"/>
    <property type="project" value="UniProtKB-SubCell"/>
</dbReference>
<dbReference type="RefSeq" id="WP_011075180.1">
    <property type="nucleotide sequence ID" value="NC_004369.1"/>
</dbReference>
<keyword evidence="13" id="KW-1185">Reference proteome</keyword>
<dbReference type="InterPro" id="IPR012932">
    <property type="entry name" value="VKOR"/>
</dbReference>
<name>Q8FR81_COREF</name>
<evidence type="ECO:0000256" key="4">
    <source>
        <dbReference type="ARBA" id="ARBA00022719"/>
    </source>
</evidence>
<evidence type="ECO:0000256" key="3">
    <source>
        <dbReference type="ARBA" id="ARBA00022692"/>
    </source>
</evidence>
<evidence type="ECO:0000256" key="5">
    <source>
        <dbReference type="ARBA" id="ARBA00022989"/>
    </source>
</evidence>
<sequence>MSTPAPATVSSHQPQPPKPPTWLGWVLLIGGIIGLICSVIIMAEKLTLLENPNYVTSCDINEVISCGSVMKSGQASAFGIPNPLFGIAGFAVVAGIGASILAGARFRGWFWFLAEIGLLLATLFVHWLAYQSMFVIRALCPYCMVVWAVTIIMFVIVTAWNVKTYSGYDNGAVRGLYKSQAAIAVGWLLVIAAIAAWQFRFYF</sequence>
<dbReference type="GO" id="GO:0048038">
    <property type="term" value="F:quinone binding"/>
    <property type="evidence" value="ECO:0007669"/>
    <property type="project" value="UniProtKB-KW"/>
</dbReference>
<keyword evidence="5 10" id="KW-1133">Transmembrane helix</keyword>
<feature type="transmembrane region" description="Helical" evidence="10">
    <location>
        <begin position="22"/>
        <end position="43"/>
    </location>
</feature>
<evidence type="ECO:0000313" key="12">
    <source>
        <dbReference type="EMBL" id="BAC17690.1"/>
    </source>
</evidence>
<reference evidence="12 13" key="1">
    <citation type="journal article" date="2003" name="Genome Res.">
        <title>Comparative complete genome sequence analysis of the amino acid replacements responsible for the thermostability of Corynebacterium efficiens.</title>
        <authorList>
            <person name="Nishio Y."/>
            <person name="Nakamura Y."/>
            <person name="Kawarabayasi Y."/>
            <person name="Usuda Y."/>
            <person name="Kimura E."/>
            <person name="Sugimoto S."/>
            <person name="Matsui K."/>
            <person name="Yamagishi A."/>
            <person name="Kikuchi H."/>
            <person name="Ikeo K."/>
            <person name="Gojobori T."/>
        </authorList>
    </citation>
    <scope>NUCLEOTIDE SEQUENCE [LARGE SCALE GENOMIC DNA]</scope>
    <source>
        <strain evidence="13">DSM 44549 / YS-314 / AJ 12310 / JCM 11189 / NBRC 100395</strain>
    </source>
</reference>
<dbReference type="InterPro" id="IPR041714">
    <property type="entry name" value="VKOR_Actinobacteria"/>
</dbReference>
<evidence type="ECO:0000256" key="6">
    <source>
        <dbReference type="ARBA" id="ARBA00023002"/>
    </source>
</evidence>
<keyword evidence="8" id="KW-1015">Disulfide bond</keyword>
<feature type="transmembrane region" description="Helical" evidence="10">
    <location>
        <begin position="142"/>
        <end position="160"/>
    </location>
</feature>
<dbReference type="Pfam" id="PF07884">
    <property type="entry name" value="VKOR"/>
    <property type="match status" value="1"/>
</dbReference>
<keyword evidence="3 10" id="KW-0812">Transmembrane</keyword>
<dbReference type="KEGG" id="cef:CE0880"/>
<dbReference type="STRING" id="196164.gene:10741284"/>
<evidence type="ECO:0000259" key="11">
    <source>
        <dbReference type="SMART" id="SM00756"/>
    </source>
</evidence>
<dbReference type="AlphaFoldDB" id="Q8FR81"/>
<evidence type="ECO:0000256" key="1">
    <source>
        <dbReference type="ARBA" id="ARBA00004141"/>
    </source>
</evidence>
<dbReference type="PANTHER" id="PTHR34573">
    <property type="entry name" value="VKC DOMAIN-CONTAINING PROTEIN"/>
    <property type="match status" value="1"/>
</dbReference>
<dbReference type="GO" id="GO:0016491">
    <property type="term" value="F:oxidoreductase activity"/>
    <property type="evidence" value="ECO:0007669"/>
    <property type="project" value="UniProtKB-KW"/>
</dbReference>
<dbReference type="Gene3D" id="1.20.1440.130">
    <property type="entry name" value="VKOR domain"/>
    <property type="match status" value="1"/>
</dbReference>
<feature type="transmembrane region" description="Helical" evidence="10">
    <location>
        <begin position="180"/>
        <end position="199"/>
    </location>
</feature>
<dbReference type="eggNOG" id="COG4243">
    <property type="taxonomic scope" value="Bacteria"/>
</dbReference>